<dbReference type="Proteomes" id="UP000230069">
    <property type="component" value="Unassembled WGS sequence"/>
</dbReference>
<gene>
    <name evidence="1" type="ORF">AQUCO_02600360v1</name>
</gene>
<dbReference type="InParanoid" id="A0A2G5D8L1"/>
<dbReference type="STRING" id="218851.A0A2G5D8L1"/>
<keyword evidence="2" id="KW-1185">Reference proteome</keyword>
<reference evidence="1 2" key="1">
    <citation type="submission" date="2017-09" db="EMBL/GenBank/DDBJ databases">
        <title>WGS assembly of Aquilegia coerulea Goldsmith.</title>
        <authorList>
            <person name="Hodges S."/>
            <person name="Kramer E."/>
            <person name="Nordborg M."/>
            <person name="Tomkins J."/>
            <person name="Borevitz J."/>
            <person name="Derieg N."/>
            <person name="Yan J."/>
            <person name="Mihaltcheva S."/>
            <person name="Hayes R.D."/>
            <person name="Rokhsar D."/>
        </authorList>
    </citation>
    <scope>NUCLEOTIDE SEQUENCE [LARGE SCALE GENOMIC DNA]</scope>
    <source>
        <strain evidence="2">cv. Goldsmith</strain>
    </source>
</reference>
<organism evidence="1 2">
    <name type="scientific">Aquilegia coerulea</name>
    <name type="common">Rocky mountain columbine</name>
    <dbReference type="NCBI Taxonomy" id="218851"/>
    <lineage>
        <taxon>Eukaryota</taxon>
        <taxon>Viridiplantae</taxon>
        <taxon>Streptophyta</taxon>
        <taxon>Embryophyta</taxon>
        <taxon>Tracheophyta</taxon>
        <taxon>Spermatophyta</taxon>
        <taxon>Magnoliopsida</taxon>
        <taxon>Ranunculales</taxon>
        <taxon>Ranunculaceae</taxon>
        <taxon>Thalictroideae</taxon>
        <taxon>Aquilegia</taxon>
    </lineage>
</organism>
<proteinExistence type="predicted"/>
<dbReference type="EMBL" id="KZ305043">
    <property type="protein sequence ID" value="PIA39843.1"/>
    <property type="molecule type" value="Genomic_DNA"/>
</dbReference>
<protein>
    <submittedName>
        <fullName evidence="1">Uncharacterized protein</fullName>
    </submittedName>
</protein>
<evidence type="ECO:0000313" key="2">
    <source>
        <dbReference type="Proteomes" id="UP000230069"/>
    </source>
</evidence>
<evidence type="ECO:0000313" key="1">
    <source>
        <dbReference type="EMBL" id="PIA39843.1"/>
    </source>
</evidence>
<accession>A0A2G5D8L1</accession>
<name>A0A2G5D8L1_AQUCA</name>
<dbReference type="AlphaFoldDB" id="A0A2G5D8L1"/>
<sequence length="95" mass="11065">MLAMLYCMENWQLCVWYRQKHELVDGPNGRTLHVWDQRLVDLFEGSSYDLYDAALSDSLNVPWGYSDMKLSAISHSIPHVFFRQTTCPFAIAYSL</sequence>
<dbReference type="OrthoDB" id="6600518at2759"/>